<gene>
    <name evidence="1" type="ORF">SVUK_LOCUS6547</name>
</gene>
<evidence type="ECO:0000313" key="1">
    <source>
        <dbReference type="EMBL" id="VDM71549.1"/>
    </source>
</evidence>
<dbReference type="AlphaFoldDB" id="A0A3P7IWH1"/>
<proteinExistence type="predicted"/>
<sequence length="87" mass="10513">MALKKYRETEQSIEEAKQLYSPDYFKTKKFTAPEIPSWKRELLAKRFSSEAITNFEEKAWRNFLEWKKRNAPSINLLPPEPYARQWS</sequence>
<protein>
    <submittedName>
        <fullName evidence="1">Uncharacterized protein</fullName>
    </submittedName>
</protein>
<accession>A0A3P7IWH1</accession>
<name>A0A3P7IWH1_STRVU</name>
<keyword evidence="2" id="KW-1185">Reference proteome</keyword>
<evidence type="ECO:0000313" key="2">
    <source>
        <dbReference type="Proteomes" id="UP000270094"/>
    </source>
</evidence>
<organism evidence="1 2">
    <name type="scientific">Strongylus vulgaris</name>
    <name type="common">Blood worm</name>
    <dbReference type="NCBI Taxonomy" id="40348"/>
    <lineage>
        <taxon>Eukaryota</taxon>
        <taxon>Metazoa</taxon>
        <taxon>Ecdysozoa</taxon>
        <taxon>Nematoda</taxon>
        <taxon>Chromadorea</taxon>
        <taxon>Rhabditida</taxon>
        <taxon>Rhabditina</taxon>
        <taxon>Rhabditomorpha</taxon>
        <taxon>Strongyloidea</taxon>
        <taxon>Strongylidae</taxon>
        <taxon>Strongylus</taxon>
    </lineage>
</organism>
<reference evidence="1 2" key="1">
    <citation type="submission" date="2018-11" db="EMBL/GenBank/DDBJ databases">
        <authorList>
            <consortium name="Pathogen Informatics"/>
        </authorList>
    </citation>
    <scope>NUCLEOTIDE SEQUENCE [LARGE SCALE GENOMIC DNA]</scope>
</reference>
<dbReference type="OrthoDB" id="5838960at2759"/>
<dbReference type="Proteomes" id="UP000270094">
    <property type="component" value="Unassembled WGS sequence"/>
</dbReference>
<dbReference type="EMBL" id="UYYB01020931">
    <property type="protein sequence ID" value="VDM71549.1"/>
    <property type="molecule type" value="Genomic_DNA"/>
</dbReference>